<evidence type="ECO:0000256" key="2">
    <source>
        <dbReference type="ARBA" id="ARBA00022692"/>
    </source>
</evidence>
<evidence type="ECO:0000256" key="4">
    <source>
        <dbReference type="ARBA" id="ARBA00023136"/>
    </source>
</evidence>
<evidence type="ECO:0000313" key="7">
    <source>
        <dbReference type="EMBL" id="AFG37334.1"/>
    </source>
</evidence>
<keyword evidence="8" id="KW-1185">Reference proteome</keyword>
<accession>H9UIJ1</accession>
<dbReference type="PANTHER" id="PTHR43229">
    <property type="entry name" value="NODULATION PROTEIN J"/>
    <property type="match status" value="1"/>
</dbReference>
<dbReference type="PROSITE" id="PS51012">
    <property type="entry name" value="ABC_TM2"/>
    <property type="match status" value="1"/>
</dbReference>
<feature type="transmembrane region" description="Helical" evidence="5">
    <location>
        <begin position="21"/>
        <end position="48"/>
    </location>
</feature>
<proteinExistence type="inferred from homology"/>
<evidence type="ECO:0000256" key="5">
    <source>
        <dbReference type="RuleBase" id="RU361157"/>
    </source>
</evidence>
<keyword evidence="2 5" id="KW-0812">Transmembrane</keyword>
<dbReference type="eggNOG" id="COG0842">
    <property type="taxonomic scope" value="Bacteria"/>
</dbReference>
<feature type="transmembrane region" description="Helical" evidence="5">
    <location>
        <begin position="171"/>
        <end position="189"/>
    </location>
</feature>
<dbReference type="Proteomes" id="UP000007383">
    <property type="component" value="Chromosome"/>
</dbReference>
<evidence type="ECO:0000313" key="8">
    <source>
        <dbReference type="Proteomes" id="UP000007383"/>
    </source>
</evidence>
<protein>
    <recommendedName>
        <fullName evidence="5">Transport permease protein</fullName>
    </recommendedName>
</protein>
<dbReference type="InterPro" id="IPR000412">
    <property type="entry name" value="ABC_2_transport"/>
</dbReference>
<keyword evidence="5" id="KW-1003">Cell membrane</keyword>
<dbReference type="AlphaFoldDB" id="H9UIJ1"/>
<feature type="domain" description="ABC transmembrane type-2" evidence="6">
    <location>
        <begin position="21"/>
        <end position="251"/>
    </location>
</feature>
<sequence length="253" mass="26251">MSTPVVLLSARAIRGLYRRPGGFLGGLAMSLFFLVVYHAGIGGVAALADFGPGGYLGFIFPMSIVSLAMGSAAGAGQSLHRDMQSGYFRRLVLSPSPLWAVGIAAVAADAAAAVLGAAILTSAAVIAGMPLAFGWLSLLGILGISLLWGIFLSALSAGVMLRTGSADGARLVTTAVFPLLFLSTTFMPLEMITSSWLRTVARGNPVTYLMEALRYMINGGPDRHPLQNGIILLAILAAGALLFAARSARQQIE</sequence>
<dbReference type="OrthoDB" id="9788252at2"/>
<evidence type="ECO:0000259" key="6">
    <source>
        <dbReference type="PROSITE" id="PS51012"/>
    </source>
</evidence>
<reference evidence="8" key="1">
    <citation type="journal article" date="2013" name="Stand. Genomic Sci.">
        <title>Complete genome sequence of the halophilic bacterium Spirochaeta africana type strain (Z-7692(T)) from the alkaline Lake Magadi in the East African Rift.</title>
        <authorList>
            <person name="Liolos K."/>
            <person name="Abt B."/>
            <person name="Scheuner C."/>
            <person name="Teshima H."/>
            <person name="Held B."/>
            <person name="Lapidus A."/>
            <person name="Nolan M."/>
            <person name="Lucas S."/>
            <person name="Deshpande S."/>
            <person name="Cheng J.F."/>
            <person name="Tapia R."/>
            <person name="Goodwin L.A."/>
            <person name="Pitluck S."/>
            <person name="Pagani I."/>
            <person name="Ivanova N."/>
            <person name="Mavromatis K."/>
            <person name="Mikhailova N."/>
            <person name="Huntemann M."/>
            <person name="Pati A."/>
            <person name="Chen A."/>
            <person name="Palaniappan K."/>
            <person name="Land M."/>
            <person name="Rohde M."/>
            <person name="Tindall B.J."/>
            <person name="Detter J.C."/>
            <person name="Goker M."/>
            <person name="Bristow J."/>
            <person name="Eisen J.A."/>
            <person name="Markowitz V."/>
            <person name="Hugenholtz P."/>
            <person name="Woyke T."/>
            <person name="Klenk H.P."/>
            <person name="Kyrpides N.C."/>
        </authorList>
    </citation>
    <scope>NUCLEOTIDE SEQUENCE</scope>
    <source>
        <strain evidence="8">ATCC 700263 / DSM 8902 / Z-7692</strain>
    </source>
</reference>
<organism evidence="7 8">
    <name type="scientific">Spirochaeta africana (strain ATCC 700263 / DSM 8902 / Z-7692)</name>
    <dbReference type="NCBI Taxonomy" id="889378"/>
    <lineage>
        <taxon>Bacteria</taxon>
        <taxon>Pseudomonadati</taxon>
        <taxon>Spirochaetota</taxon>
        <taxon>Spirochaetia</taxon>
        <taxon>Spirochaetales</taxon>
        <taxon>Spirochaetaceae</taxon>
        <taxon>Spirochaeta</taxon>
    </lineage>
</organism>
<dbReference type="GO" id="GO:0140359">
    <property type="term" value="F:ABC-type transporter activity"/>
    <property type="evidence" value="ECO:0007669"/>
    <property type="project" value="InterPro"/>
</dbReference>
<keyword evidence="4 5" id="KW-0472">Membrane</keyword>
<dbReference type="EMBL" id="CP003282">
    <property type="protein sequence ID" value="AFG37334.1"/>
    <property type="molecule type" value="Genomic_DNA"/>
</dbReference>
<feature type="transmembrane region" description="Helical" evidence="5">
    <location>
        <begin position="54"/>
        <end position="76"/>
    </location>
</feature>
<comment type="similarity">
    <text evidence="5">Belongs to the ABC-2 integral membrane protein family.</text>
</comment>
<dbReference type="STRING" id="889378.Spiaf_1259"/>
<evidence type="ECO:0000256" key="3">
    <source>
        <dbReference type="ARBA" id="ARBA00022989"/>
    </source>
</evidence>
<dbReference type="PANTHER" id="PTHR43229:SF6">
    <property type="entry name" value="ABC-TYPE MULTIDRUG TRANSPORT SYSTEM, PERMEASE COMPONENT"/>
    <property type="match status" value="1"/>
</dbReference>
<dbReference type="KEGG" id="sfc:Spiaf_1259"/>
<dbReference type="RefSeq" id="WP_014455322.1">
    <property type="nucleotide sequence ID" value="NC_017098.1"/>
</dbReference>
<feature type="transmembrane region" description="Helical" evidence="5">
    <location>
        <begin position="226"/>
        <end position="245"/>
    </location>
</feature>
<feature type="transmembrane region" description="Helical" evidence="5">
    <location>
        <begin position="97"/>
        <end position="126"/>
    </location>
</feature>
<dbReference type="InterPro" id="IPR013525">
    <property type="entry name" value="ABC2_TM"/>
</dbReference>
<dbReference type="InterPro" id="IPR051784">
    <property type="entry name" value="Nod_factor_ABC_transporter"/>
</dbReference>
<dbReference type="Pfam" id="PF01061">
    <property type="entry name" value="ABC2_membrane"/>
    <property type="match status" value="1"/>
</dbReference>
<dbReference type="PATRIC" id="fig|889378.3.peg.1263"/>
<feature type="transmembrane region" description="Helical" evidence="5">
    <location>
        <begin position="132"/>
        <end position="159"/>
    </location>
</feature>
<comment type="subcellular location">
    <subcellularLocation>
        <location evidence="5">Cell membrane</location>
        <topology evidence="5">Multi-pass membrane protein</topology>
    </subcellularLocation>
    <subcellularLocation>
        <location evidence="1">Membrane</location>
        <topology evidence="1">Multi-pass membrane protein</topology>
    </subcellularLocation>
</comment>
<evidence type="ECO:0000256" key="1">
    <source>
        <dbReference type="ARBA" id="ARBA00004141"/>
    </source>
</evidence>
<gene>
    <name evidence="7" type="ordered locus">Spiaf_1259</name>
</gene>
<keyword evidence="5" id="KW-0813">Transport</keyword>
<name>H9UIJ1_SPIAZ</name>
<dbReference type="HOGENOM" id="CLU_039483_2_2_12"/>
<dbReference type="GO" id="GO:0043190">
    <property type="term" value="C:ATP-binding cassette (ABC) transporter complex"/>
    <property type="evidence" value="ECO:0007669"/>
    <property type="project" value="InterPro"/>
</dbReference>
<dbReference type="InterPro" id="IPR047817">
    <property type="entry name" value="ABC2_TM_bact-type"/>
</dbReference>
<dbReference type="PIRSF" id="PIRSF006648">
    <property type="entry name" value="DrrB"/>
    <property type="match status" value="1"/>
</dbReference>
<keyword evidence="3 5" id="KW-1133">Transmembrane helix</keyword>